<keyword evidence="9" id="KW-0444">Lipid biosynthesis</keyword>
<keyword evidence="17" id="KW-1208">Phospholipid metabolism</keyword>
<dbReference type="Proteomes" id="UP001597453">
    <property type="component" value="Unassembled WGS sequence"/>
</dbReference>
<keyword evidence="16" id="KW-0594">Phospholipid biosynthesis</keyword>
<evidence type="ECO:0000256" key="6">
    <source>
        <dbReference type="ARBA" id="ARBA00012487"/>
    </source>
</evidence>
<evidence type="ECO:0000256" key="9">
    <source>
        <dbReference type="ARBA" id="ARBA00022516"/>
    </source>
</evidence>
<evidence type="ECO:0000313" key="21">
    <source>
        <dbReference type="Proteomes" id="UP001597453"/>
    </source>
</evidence>
<dbReference type="PANTHER" id="PTHR46382:SF1">
    <property type="entry name" value="PHOSPHATIDATE CYTIDYLYLTRANSFERASE"/>
    <property type="match status" value="1"/>
</dbReference>
<feature type="transmembrane region" description="Helical" evidence="19">
    <location>
        <begin position="34"/>
        <end position="53"/>
    </location>
</feature>
<evidence type="ECO:0000256" key="11">
    <source>
        <dbReference type="ARBA" id="ARBA00022692"/>
    </source>
</evidence>
<gene>
    <name evidence="20" type="ORF">ACFSUQ_05490</name>
</gene>
<keyword evidence="8" id="KW-1003">Cell membrane</keyword>
<feature type="transmembrane region" description="Helical" evidence="19">
    <location>
        <begin position="121"/>
        <end position="141"/>
    </location>
</feature>
<evidence type="ECO:0000256" key="3">
    <source>
        <dbReference type="ARBA" id="ARBA00005119"/>
    </source>
</evidence>
<protein>
    <recommendedName>
        <fullName evidence="7 18">Phosphatidate cytidylyltransferase</fullName>
        <ecNumber evidence="6 18">2.7.7.41</ecNumber>
    </recommendedName>
</protein>
<comment type="pathway">
    <text evidence="3 18">Phospholipid metabolism; CDP-diacylglycerol biosynthesis; CDP-diacylglycerol from sn-glycerol 3-phosphate: step 3/3.</text>
</comment>
<proteinExistence type="inferred from homology"/>
<feature type="transmembrane region" description="Helical" evidence="19">
    <location>
        <begin position="254"/>
        <end position="274"/>
    </location>
</feature>
<evidence type="ECO:0000313" key="20">
    <source>
        <dbReference type="EMBL" id="MFD2674755.1"/>
    </source>
</evidence>
<dbReference type="RefSeq" id="WP_159421356.1">
    <property type="nucleotide sequence ID" value="NZ_JBHUNF010000003.1"/>
</dbReference>
<evidence type="ECO:0000256" key="8">
    <source>
        <dbReference type="ARBA" id="ARBA00022475"/>
    </source>
</evidence>
<dbReference type="GO" id="GO:0016779">
    <property type="term" value="F:nucleotidyltransferase activity"/>
    <property type="evidence" value="ECO:0007669"/>
    <property type="project" value="UniProtKB-KW"/>
</dbReference>
<dbReference type="PANTHER" id="PTHR46382">
    <property type="entry name" value="PHOSPHATIDATE CYTIDYLYLTRANSFERASE"/>
    <property type="match status" value="1"/>
</dbReference>
<evidence type="ECO:0000256" key="15">
    <source>
        <dbReference type="ARBA" id="ARBA00023136"/>
    </source>
</evidence>
<evidence type="ECO:0000256" key="2">
    <source>
        <dbReference type="ARBA" id="ARBA00004651"/>
    </source>
</evidence>
<name>A0ABW5RI34_9MICO</name>
<dbReference type="InterPro" id="IPR000374">
    <property type="entry name" value="PC_trans"/>
</dbReference>
<evidence type="ECO:0000256" key="5">
    <source>
        <dbReference type="ARBA" id="ARBA00010185"/>
    </source>
</evidence>
<comment type="subcellular location">
    <subcellularLocation>
        <location evidence="2">Cell membrane</location>
        <topology evidence="2">Multi-pass membrane protein</topology>
    </subcellularLocation>
</comment>
<feature type="transmembrane region" description="Helical" evidence="19">
    <location>
        <begin position="147"/>
        <end position="166"/>
    </location>
</feature>
<evidence type="ECO:0000256" key="12">
    <source>
        <dbReference type="ARBA" id="ARBA00022695"/>
    </source>
</evidence>
<evidence type="ECO:0000256" key="7">
    <source>
        <dbReference type="ARBA" id="ARBA00019373"/>
    </source>
</evidence>
<keyword evidence="12 18" id="KW-0548">Nucleotidyltransferase</keyword>
<reference evidence="21" key="1">
    <citation type="journal article" date="2019" name="Int. J. Syst. Evol. Microbiol.">
        <title>The Global Catalogue of Microorganisms (GCM) 10K type strain sequencing project: providing services to taxonomists for standard genome sequencing and annotation.</title>
        <authorList>
            <consortium name="The Broad Institute Genomics Platform"/>
            <consortium name="The Broad Institute Genome Sequencing Center for Infectious Disease"/>
            <person name="Wu L."/>
            <person name="Ma J."/>
        </authorList>
    </citation>
    <scope>NUCLEOTIDE SEQUENCE [LARGE SCALE GENOMIC DNA]</scope>
    <source>
        <strain evidence="21">TISTR 1511</strain>
    </source>
</reference>
<evidence type="ECO:0000256" key="19">
    <source>
        <dbReference type="SAM" id="Phobius"/>
    </source>
</evidence>
<keyword evidence="15 19" id="KW-0472">Membrane</keyword>
<evidence type="ECO:0000256" key="18">
    <source>
        <dbReference type="RuleBase" id="RU003938"/>
    </source>
</evidence>
<accession>A0ABW5RI34</accession>
<evidence type="ECO:0000256" key="4">
    <source>
        <dbReference type="ARBA" id="ARBA00005189"/>
    </source>
</evidence>
<comment type="similarity">
    <text evidence="5 18">Belongs to the CDS family.</text>
</comment>
<evidence type="ECO:0000256" key="17">
    <source>
        <dbReference type="ARBA" id="ARBA00023264"/>
    </source>
</evidence>
<keyword evidence="13 19" id="KW-1133">Transmembrane helix</keyword>
<evidence type="ECO:0000256" key="1">
    <source>
        <dbReference type="ARBA" id="ARBA00001698"/>
    </source>
</evidence>
<comment type="caution">
    <text evidence="20">The sequence shown here is derived from an EMBL/GenBank/DDBJ whole genome shotgun (WGS) entry which is preliminary data.</text>
</comment>
<keyword evidence="11 18" id="KW-0812">Transmembrane</keyword>
<organism evidence="20 21">
    <name type="scientific">Gulosibacter bifidus</name>
    <dbReference type="NCBI Taxonomy" id="272239"/>
    <lineage>
        <taxon>Bacteria</taxon>
        <taxon>Bacillati</taxon>
        <taxon>Actinomycetota</taxon>
        <taxon>Actinomycetes</taxon>
        <taxon>Micrococcales</taxon>
        <taxon>Microbacteriaceae</taxon>
        <taxon>Gulosibacter</taxon>
    </lineage>
</organism>
<dbReference type="PROSITE" id="PS01315">
    <property type="entry name" value="CDS"/>
    <property type="match status" value="1"/>
</dbReference>
<comment type="catalytic activity">
    <reaction evidence="1 18">
        <text>a 1,2-diacyl-sn-glycero-3-phosphate + CTP + H(+) = a CDP-1,2-diacyl-sn-glycerol + diphosphate</text>
        <dbReference type="Rhea" id="RHEA:16229"/>
        <dbReference type="ChEBI" id="CHEBI:15378"/>
        <dbReference type="ChEBI" id="CHEBI:33019"/>
        <dbReference type="ChEBI" id="CHEBI:37563"/>
        <dbReference type="ChEBI" id="CHEBI:58332"/>
        <dbReference type="ChEBI" id="CHEBI:58608"/>
        <dbReference type="EC" id="2.7.7.41"/>
    </reaction>
</comment>
<dbReference type="EC" id="2.7.7.41" evidence="6 18"/>
<comment type="pathway">
    <text evidence="4">Lipid metabolism.</text>
</comment>
<evidence type="ECO:0000256" key="16">
    <source>
        <dbReference type="ARBA" id="ARBA00023209"/>
    </source>
</evidence>
<sequence>MNERSGRNLLGAIGVGLLLGGLLAASLLFEKRWFIPFGTLLIVAVVTELATAMRQARRRIPRIPSVLLALVAVPMAYYVPAAAHWLIILCGILAIVGWRYVEAMFAKVRPSKAQLAADASATGFAHFYVTFLGSFTIMLLSQPLGEYWVLTFAAIVISVDTGAYATGLRFGRTKLAPSISPSKTWEGLIGGALLGILVAVAACEWLLQLPWWFGIFMGVSITITAVVGDLTESMIKRDLGVKDMSNWLPGHGGFFDRFDSLLPAGAIAFALYFWSAPLMEFAQRLG</sequence>
<feature type="transmembrane region" description="Helical" evidence="19">
    <location>
        <begin position="213"/>
        <end position="233"/>
    </location>
</feature>
<dbReference type="Pfam" id="PF01148">
    <property type="entry name" value="CTP_transf_1"/>
    <property type="match status" value="1"/>
</dbReference>
<evidence type="ECO:0000256" key="13">
    <source>
        <dbReference type="ARBA" id="ARBA00022989"/>
    </source>
</evidence>
<dbReference type="EMBL" id="JBHUNF010000003">
    <property type="protein sequence ID" value="MFD2674755.1"/>
    <property type="molecule type" value="Genomic_DNA"/>
</dbReference>
<keyword evidence="21" id="KW-1185">Reference proteome</keyword>
<feature type="transmembrane region" description="Helical" evidence="19">
    <location>
        <begin position="187"/>
        <end position="207"/>
    </location>
</feature>
<evidence type="ECO:0000256" key="10">
    <source>
        <dbReference type="ARBA" id="ARBA00022679"/>
    </source>
</evidence>
<keyword evidence="14" id="KW-0443">Lipid metabolism</keyword>
<keyword evidence="10 18" id="KW-0808">Transferase</keyword>
<feature type="transmembrane region" description="Helical" evidence="19">
    <location>
        <begin position="60"/>
        <end position="77"/>
    </location>
</feature>
<evidence type="ECO:0000256" key="14">
    <source>
        <dbReference type="ARBA" id="ARBA00023098"/>
    </source>
</evidence>